<dbReference type="Gene3D" id="3.40.50.10140">
    <property type="entry name" value="Toll/interleukin-1 receptor homology (TIR) domain"/>
    <property type="match status" value="1"/>
</dbReference>
<dbReference type="SMART" id="SM00255">
    <property type="entry name" value="TIR"/>
    <property type="match status" value="1"/>
</dbReference>
<gene>
    <name evidence="2" type="ORF">MBHS_01969</name>
</gene>
<feature type="domain" description="TIR" evidence="1">
    <location>
        <begin position="197"/>
        <end position="328"/>
    </location>
</feature>
<dbReference type="RefSeq" id="WP_103919941.1">
    <property type="nucleotide sequence ID" value="NZ_FMSV02000432.1"/>
</dbReference>
<protein>
    <submittedName>
        <fullName evidence="2">CHAT domain protein</fullName>
    </submittedName>
</protein>
<dbReference type="PROSITE" id="PS50104">
    <property type="entry name" value="TIR"/>
    <property type="match status" value="1"/>
</dbReference>
<keyword evidence="3" id="KW-1185">Reference proteome</keyword>
<dbReference type="InterPro" id="IPR024983">
    <property type="entry name" value="CHAT_dom"/>
</dbReference>
<dbReference type="EMBL" id="FMSV02000432">
    <property type="protein sequence ID" value="SEH06114.1"/>
    <property type="molecule type" value="Genomic_DNA"/>
</dbReference>
<sequence length="658" mass="74317">MSQTLLLFASSPSDQARARLDIEFREIDACLRGAKDFQVKHQLATRAQDLRHALQREHAWLVHFSGHGEGKYGLLLENQEGEAQALDNSILNEIFALMRDTVQCVVLNACYSEVQAGILAQHIPYVIGMQNQIADTAAMVFAKDFYNALGAGESIERAFAWGKAAVRMECEADTVFLPVLYKNGIAQSDQPSDQPQTAYDIFISYRTTQRDWAETLAVNLSVQGYKIFLDAWEIYGGQDFTESIEHALNHSRCAVMIATPEAADSGWVQREYELMVALEQQQNGFYFIPLVWGEFPDSPFLEKRHAVDFGDSNEQQYRVAFQQLLAALRQQAPGATPYFDGHLKLPPVIAPNLSQPSHKQRSFVDDLFNNYVDNSTPVMVLAQEGFNTQHYAQALKDKAQARYGAAQVLHIFPPASLHASSDQYFARLAKQCGFPSDIDSSWMWSSEMEQRLQSGEELFLLVTGFENGAEDARVELAGELRNLIGAYGFNLHLVIMGGERLAAMKYENGEMSLLRGILEEIMLPSVCLEDLRSFYLARYQNLPLSDAQRCDVLDFCGQHPRLVEACLRALQRGQSDWQTAVMTGNLPAQLFARFRDADERAALCDYLSRDDLGRYETWPQEPLLRRLYWQNLLIGNAQGRLCWRSQRIRDIGRGLLGC</sequence>
<accession>A0A1H6FAQ3</accession>
<dbReference type="Pfam" id="PF13676">
    <property type="entry name" value="TIR_2"/>
    <property type="match status" value="1"/>
</dbReference>
<dbReference type="InterPro" id="IPR000157">
    <property type="entry name" value="TIR_dom"/>
</dbReference>
<evidence type="ECO:0000313" key="2">
    <source>
        <dbReference type="EMBL" id="SEH06114.1"/>
    </source>
</evidence>
<evidence type="ECO:0000313" key="3">
    <source>
        <dbReference type="Proteomes" id="UP000236724"/>
    </source>
</evidence>
<dbReference type="Pfam" id="PF12770">
    <property type="entry name" value="CHAT"/>
    <property type="match status" value="1"/>
</dbReference>
<evidence type="ECO:0000259" key="1">
    <source>
        <dbReference type="PROSITE" id="PS50104"/>
    </source>
</evidence>
<dbReference type="SUPFAM" id="SSF52200">
    <property type="entry name" value="Toll/Interleukin receptor TIR domain"/>
    <property type="match status" value="1"/>
</dbReference>
<dbReference type="Proteomes" id="UP000236724">
    <property type="component" value="Unassembled WGS sequence"/>
</dbReference>
<dbReference type="GO" id="GO:0007165">
    <property type="term" value="P:signal transduction"/>
    <property type="evidence" value="ECO:0007669"/>
    <property type="project" value="InterPro"/>
</dbReference>
<name>A0A1H6FAQ3_9GAMM</name>
<reference evidence="2 3" key="1">
    <citation type="submission" date="2016-10" db="EMBL/GenBank/DDBJ databases">
        <authorList>
            <person name="de Groot N.N."/>
        </authorList>
    </citation>
    <scope>NUCLEOTIDE SEQUENCE [LARGE SCALE GENOMIC DNA]</scope>
    <source>
        <strain evidence="2">MBHS1</strain>
    </source>
</reference>
<proteinExistence type="predicted"/>
<dbReference type="OrthoDB" id="8802521at2"/>
<dbReference type="AlphaFoldDB" id="A0A1H6FAQ3"/>
<organism evidence="2 3">
    <name type="scientific">Candidatus Venteria ishoeyi</name>
    <dbReference type="NCBI Taxonomy" id="1899563"/>
    <lineage>
        <taxon>Bacteria</taxon>
        <taxon>Pseudomonadati</taxon>
        <taxon>Pseudomonadota</taxon>
        <taxon>Gammaproteobacteria</taxon>
        <taxon>Thiotrichales</taxon>
        <taxon>Thiotrichaceae</taxon>
        <taxon>Venteria</taxon>
    </lineage>
</organism>
<dbReference type="InterPro" id="IPR035897">
    <property type="entry name" value="Toll_tir_struct_dom_sf"/>
</dbReference>